<dbReference type="EMBL" id="JBGUBD010000005">
    <property type="protein sequence ID" value="MFA9478532.1"/>
    <property type="molecule type" value="Genomic_DNA"/>
</dbReference>
<dbReference type="Proteomes" id="UP001575105">
    <property type="component" value="Unassembled WGS sequence"/>
</dbReference>
<name>A0ABV4U4K2_9BACT</name>
<sequence length="168" mass="18163">MLHDPSRSDLPANQAITAAPRCSWTARPLLLRHGSNGLLLILLLGLAMLFGGVGCAGSPETRWAQQREALISINDAVSDLYEGGVLGDADMVAIHPYLVAARVALAQAWLAHESDAPDEFDEALTRARESIAAARRWLQRRDAASGSAPHEDQPDHSPDDRRSRPPGF</sequence>
<keyword evidence="2" id="KW-0472">Membrane</keyword>
<feature type="transmembrane region" description="Helical" evidence="2">
    <location>
        <begin position="37"/>
        <end position="57"/>
    </location>
</feature>
<evidence type="ECO:0000256" key="2">
    <source>
        <dbReference type="SAM" id="Phobius"/>
    </source>
</evidence>
<evidence type="ECO:0000256" key="1">
    <source>
        <dbReference type="SAM" id="MobiDB-lite"/>
    </source>
</evidence>
<gene>
    <name evidence="3" type="ORF">ACERK3_09510</name>
</gene>
<feature type="region of interest" description="Disordered" evidence="1">
    <location>
        <begin position="139"/>
        <end position="168"/>
    </location>
</feature>
<comment type="caution">
    <text evidence="3">The sequence shown here is derived from an EMBL/GenBank/DDBJ whole genome shotgun (WGS) entry which is preliminary data.</text>
</comment>
<reference evidence="3 4" key="1">
    <citation type="submission" date="2024-08" db="EMBL/GenBank/DDBJ databases">
        <title>Whole-genome sequencing of halo(alkali)philic microorganisms from hypersaline lakes.</title>
        <authorList>
            <person name="Sorokin D.Y."/>
            <person name="Merkel A.Y."/>
            <person name="Messina E."/>
            <person name="Yakimov M."/>
        </authorList>
    </citation>
    <scope>NUCLEOTIDE SEQUENCE [LARGE SCALE GENOMIC DNA]</scope>
    <source>
        <strain evidence="3 4">AB-hyl4</strain>
    </source>
</reference>
<evidence type="ECO:0000313" key="3">
    <source>
        <dbReference type="EMBL" id="MFA9478532.1"/>
    </source>
</evidence>
<proteinExistence type="predicted"/>
<protein>
    <submittedName>
        <fullName evidence="3">Uncharacterized protein</fullName>
    </submittedName>
</protein>
<organism evidence="3 4">
    <name type="scientific">Natronomicrosphaera hydrolytica</name>
    <dbReference type="NCBI Taxonomy" id="3242702"/>
    <lineage>
        <taxon>Bacteria</taxon>
        <taxon>Pseudomonadati</taxon>
        <taxon>Planctomycetota</taxon>
        <taxon>Phycisphaerae</taxon>
        <taxon>Phycisphaerales</taxon>
        <taxon>Phycisphaeraceae</taxon>
        <taxon>Natronomicrosphaera</taxon>
    </lineage>
</organism>
<keyword evidence="2" id="KW-0812">Transmembrane</keyword>
<dbReference type="RefSeq" id="WP_425345458.1">
    <property type="nucleotide sequence ID" value="NZ_JBGUBD010000005.1"/>
</dbReference>
<keyword evidence="2" id="KW-1133">Transmembrane helix</keyword>
<evidence type="ECO:0000313" key="4">
    <source>
        <dbReference type="Proteomes" id="UP001575105"/>
    </source>
</evidence>
<accession>A0ABV4U4K2</accession>
<keyword evidence="4" id="KW-1185">Reference proteome</keyword>